<dbReference type="Gene3D" id="3.40.50.12230">
    <property type="match status" value="1"/>
</dbReference>
<dbReference type="Pfam" id="PF00551">
    <property type="entry name" value="Formyl_trans_N"/>
    <property type="match status" value="1"/>
</dbReference>
<sequence>MEKFKNIYIIGTGKVAKECQKIAQDYFNQEIIYLKNLNDLNDFFKNIKNCLIISANNFYIFKKECIQNNIIINYHNALLPYHKGCNAHIWSIWDNDKQTGITWHLVEESIDTGEILIQQKIKLNNNFTSLSLLNSQHKLAISSLKKALQNLQNAKTITQNNKKGKYHKKSEFPNKGFLNLSWNQEKIYRFLRAMDCGILSGIPKPKLKLLGEEKEILFYQINDLDLILNLSDNTILKITKD</sequence>
<keyword evidence="1" id="KW-0175">Coiled coil</keyword>
<evidence type="ECO:0000259" key="2">
    <source>
        <dbReference type="Pfam" id="PF00551"/>
    </source>
</evidence>
<dbReference type="InterPro" id="IPR002376">
    <property type="entry name" value="Formyl_transf_N"/>
</dbReference>
<dbReference type="RefSeq" id="WP_124133936.1">
    <property type="nucleotide sequence ID" value="NZ_QURW01000003.1"/>
</dbReference>
<evidence type="ECO:0000313" key="4">
    <source>
        <dbReference type="Proteomes" id="UP000286095"/>
    </source>
</evidence>
<keyword evidence="3" id="KW-0808">Transferase</keyword>
<dbReference type="PANTHER" id="PTHR11138">
    <property type="entry name" value="METHIONYL-TRNA FORMYLTRANSFERASE"/>
    <property type="match status" value="1"/>
</dbReference>
<dbReference type="AlphaFoldDB" id="A0A424Z254"/>
<dbReference type="Proteomes" id="UP000286095">
    <property type="component" value="Unassembled WGS sequence"/>
</dbReference>
<dbReference type="GO" id="GO:0004479">
    <property type="term" value="F:methionyl-tRNA formyltransferase activity"/>
    <property type="evidence" value="ECO:0007669"/>
    <property type="project" value="TreeGrafter"/>
</dbReference>
<gene>
    <name evidence="3" type="ORF">DZD40_01410</name>
</gene>
<dbReference type="SUPFAM" id="SSF53328">
    <property type="entry name" value="Formyltransferase"/>
    <property type="match status" value="1"/>
</dbReference>
<accession>A0A424Z254</accession>
<organism evidence="3 4">
    <name type="scientific">Campylobacter hepaticus</name>
    <dbReference type="NCBI Taxonomy" id="1813019"/>
    <lineage>
        <taxon>Bacteria</taxon>
        <taxon>Pseudomonadati</taxon>
        <taxon>Campylobacterota</taxon>
        <taxon>Epsilonproteobacteria</taxon>
        <taxon>Campylobacterales</taxon>
        <taxon>Campylobacteraceae</taxon>
        <taxon>Campylobacter</taxon>
    </lineage>
</organism>
<comment type="caution">
    <text evidence="3">The sequence shown here is derived from an EMBL/GenBank/DDBJ whole genome shotgun (WGS) entry which is preliminary data.</text>
</comment>
<dbReference type="STRING" id="1813019.A2J15_00125"/>
<name>A0A424Z254_9BACT</name>
<dbReference type="InterPro" id="IPR036477">
    <property type="entry name" value="Formyl_transf_N_sf"/>
</dbReference>
<protein>
    <submittedName>
        <fullName evidence="3">Formyl transferase</fullName>
    </submittedName>
</protein>
<reference evidence="3 4" key="1">
    <citation type="submission" date="2018-08" db="EMBL/GenBank/DDBJ databases">
        <title>Survival mechanisms of Campylobacter hepaticus identified by genomic analysis and comparative transcriptomic analysis of in vivo and in vitro derived bacteria.</title>
        <authorList>
            <person name="Van T.T.H."/>
            <person name="Moore R.J."/>
        </authorList>
    </citation>
    <scope>NUCLEOTIDE SEQUENCE [LARGE SCALE GENOMIC DNA]</scope>
    <source>
        <strain evidence="3 4">54L</strain>
    </source>
</reference>
<feature type="coiled-coil region" evidence="1">
    <location>
        <begin position="134"/>
        <end position="161"/>
    </location>
</feature>
<proteinExistence type="predicted"/>
<dbReference type="EMBL" id="QURW01000003">
    <property type="protein sequence ID" value="RQD88249.1"/>
    <property type="molecule type" value="Genomic_DNA"/>
</dbReference>
<feature type="domain" description="Formyl transferase N-terminal" evidence="2">
    <location>
        <begin position="40"/>
        <end position="144"/>
    </location>
</feature>
<dbReference type="PANTHER" id="PTHR11138:SF5">
    <property type="entry name" value="METHIONYL-TRNA FORMYLTRANSFERASE, MITOCHONDRIAL"/>
    <property type="match status" value="1"/>
</dbReference>
<evidence type="ECO:0000256" key="1">
    <source>
        <dbReference type="SAM" id="Coils"/>
    </source>
</evidence>
<evidence type="ECO:0000313" key="3">
    <source>
        <dbReference type="EMBL" id="RQD88249.1"/>
    </source>
</evidence>